<keyword evidence="1" id="KW-0004">4Fe-4S</keyword>
<evidence type="ECO:0000256" key="1">
    <source>
        <dbReference type="ARBA" id="ARBA00022485"/>
    </source>
</evidence>
<dbReference type="Gene3D" id="1.20.950.20">
    <property type="entry name" value="Transmembrane di-heme cytochromes, Chain C"/>
    <property type="match status" value="1"/>
</dbReference>
<dbReference type="SUPFAM" id="SSF46548">
    <property type="entry name" value="alpha-helical ferredoxin"/>
    <property type="match status" value="1"/>
</dbReference>
<evidence type="ECO:0000256" key="6">
    <source>
        <dbReference type="SAM" id="Phobius"/>
    </source>
</evidence>
<keyword evidence="6" id="KW-0812">Transmembrane</keyword>
<dbReference type="PROSITE" id="PS00198">
    <property type="entry name" value="4FE4S_FER_1"/>
    <property type="match status" value="2"/>
</dbReference>
<feature type="transmembrane region" description="Helical" evidence="6">
    <location>
        <begin position="6"/>
        <end position="25"/>
    </location>
</feature>
<keyword evidence="3" id="KW-0560">Oxidoreductase</keyword>
<dbReference type="EMBL" id="CP139960">
    <property type="protein sequence ID" value="WQD39548.1"/>
    <property type="molecule type" value="Genomic_DNA"/>
</dbReference>
<feature type="domain" description="4Fe-4S ferredoxin-type" evidence="7">
    <location>
        <begin position="362"/>
        <end position="392"/>
    </location>
</feature>
<evidence type="ECO:0000256" key="4">
    <source>
        <dbReference type="ARBA" id="ARBA00023004"/>
    </source>
</evidence>
<dbReference type="Gene3D" id="1.10.1060.10">
    <property type="entry name" value="Alpha-helical ferredoxin"/>
    <property type="match status" value="1"/>
</dbReference>
<dbReference type="Pfam" id="PF13187">
    <property type="entry name" value="Fer4_9"/>
    <property type="match status" value="1"/>
</dbReference>
<proteinExistence type="predicted"/>
<keyword evidence="4" id="KW-0408">Iron</keyword>
<evidence type="ECO:0000256" key="3">
    <source>
        <dbReference type="ARBA" id="ARBA00023002"/>
    </source>
</evidence>
<feature type="transmembrane region" description="Helical" evidence="6">
    <location>
        <begin position="109"/>
        <end position="131"/>
    </location>
</feature>
<keyword evidence="9" id="KW-1185">Reference proteome</keyword>
<accession>A0ABZ0W8E0</accession>
<dbReference type="InterPro" id="IPR051460">
    <property type="entry name" value="HdrC_iron-sulfur_subunit"/>
</dbReference>
<dbReference type="PROSITE" id="PS51379">
    <property type="entry name" value="4FE4S_FER_2"/>
    <property type="match status" value="2"/>
</dbReference>
<feature type="transmembrane region" description="Helical" evidence="6">
    <location>
        <begin position="213"/>
        <end position="233"/>
    </location>
</feature>
<dbReference type="InterPro" id="IPR017896">
    <property type="entry name" value="4Fe4S_Fe-S-bd"/>
</dbReference>
<dbReference type="PANTHER" id="PTHR43255:SF1">
    <property type="entry name" value="IRON-SULFUR-BINDING OXIDOREDUCTASE FADF-RELATED"/>
    <property type="match status" value="1"/>
</dbReference>
<evidence type="ECO:0000256" key="2">
    <source>
        <dbReference type="ARBA" id="ARBA00022723"/>
    </source>
</evidence>
<keyword evidence="6" id="KW-0472">Membrane</keyword>
<dbReference type="PANTHER" id="PTHR43255">
    <property type="entry name" value="IRON-SULFUR-BINDING OXIDOREDUCTASE FADF-RELATED-RELATED"/>
    <property type="match status" value="1"/>
</dbReference>
<dbReference type="InterPro" id="IPR036197">
    <property type="entry name" value="NarG-like_sf"/>
</dbReference>
<dbReference type="RefSeq" id="WP_114788982.1">
    <property type="nucleotide sequence ID" value="NZ_CP139960.1"/>
</dbReference>
<gene>
    <name evidence="8" type="ORF">U0035_05235</name>
</gene>
<dbReference type="Proteomes" id="UP001325680">
    <property type="component" value="Chromosome"/>
</dbReference>
<evidence type="ECO:0000313" key="9">
    <source>
        <dbReference type="Proteomes" id="UP001325680"/>
    </source>
</evidence>
<evidence type="ECO:0000313" key="8">
    <source>
        <dbReference type="EMBL" id="WQD39548.1"/>
    </source>
</evidence>
<feature type="domain" description="4Fe-4S ferredoxin-type" evidence="7">
    <location>
        <begin position="298"/>
        <end position="329"/>
    </location>
</feature>
<protein>
    <submittedName>
        <fullName evidence="8">(Fe-S)-binding protein</fullName>
    </submittedName>
</protein>
<keyword evidence="2" id="KW-0479">Metal-binding</keyword>
<dbReference type="SUPFAM" id="SSF103501">
    <property type="entry name" value="Respiratory nitrate reductase 1 gamma chain"/>
    <property type="match status" value="1"/>
</dbReference>
<feature type="transmembrane region" description="Helical" evidence="6">
    <location>
        <begin position="65"/>
        <end position="89"/>
    </location>
</feature>
<keyword evidence="6" id="KW-1133">Transmembrane helix</keyword>
<keyword evidence="5" id="KW-0411">Iron-sulfur</keyword>
<name>A0ABZ0W8E0_9BACT</name>
<sequence length="438" mass="49850">MEIIQQVLFALLLGVALFLFSRKAFQIRRNIHIGLDEEITDNPAQRWNNVLLLALGQKKMFRNPLVGILHFFVYAGFIIINIEVLEIVLDGILGTHRLFAGFLGGLYTFLINAFEILAFLVIVACAVFLVRRNIVRIRRFTSKDLDGWPRSDANYILITEIVLMSLFLTMNASDTLLQDRGVEHYAAANTGNFVISQYLQPWLDPLNNATLGFIERLCWWLHIAGILTFLNYLPYSKHLHIILAFPNAYYNRLEPMGKMENMPAVQNEVLYAMQPELAPADAAPPAKFGAKDVMDLSWKNLLDAYSCTECGRCSAACPANMTGKKLSPRKIMMDTRDRAEEVGNNISINKEFKDDGKSLLHDYITTEELRACTTCNACVQECPVSINPLDIILQLRRQLVMEESNAPQEWNVMFSNVENNFAPWKFSPDDRDKWTEAV</sequence>
<reference evidence="8 9" key="1">
    <citation type="submission" date="2023-12" db="EMBL/GenBank/DDBJ databases">
        <title>Genome sequencing and assembly of bacterial species from a model synthetic community.</title>
        <authorList>
            <person name="Hogle S.L."/>
        </authorList>
    </citation>
    <scope>NUCLEOTIDE SEQUENCE [LARGE SCALE GENOMIC DNA]</scope>
    <source>
        <strain evidence="8 9">HAMBI_3031</strain>
    </source>
</reference>
<dbReference type="InterPro" id="IPR017900">
    <property type="entry name" value="4Fe4S_Fe_S_CS"/>
</dbReference>
<evidence type="ECO:0000259" key="7">
    <source>
        <dbReference type="PROSITE" id="PS51379"/>
    </source>
</evidence>
<dbReference type="InterPro" id="IPR009051">
    <property type="entry name" value="Helical_ferredxn"/>
</dbReference>
<evidence type="ECO:0000256" key="5">
    <source>
        <dbReference type="ARBA" id="ARBA00023014"/>
    </source>
</evidence>
<organism evidence="8 9">
    <name type="scientific">Niabella yanshanensis</name>
    <dbReference type="NCBI Taxonomy" id="577386"/>
    <lineage>
        <taxon>Bacteria</taxon>
        <taxon>Pseudomonadati</taxon>
        <taxon>Bacteroidota</taxon>
        <taxon>Chitinophagia</taxon>
        <taxon>Chitinophagales</taxon>
        <taxon>Chitinophagaceae</taxon>
        <taxon>Niabella</taxon>
    </lineage>
</organism>